<protein>
    <submittedName>
        <fullName evidence="1">Uncharacterized protein</fullName>
    </submittedName>
</protein>
<reference evidence="1" key="1">
    <citation type="journal article" date="2015" name="Nature">
        <title>Complex archaea that bridge the gap between prokaryotes and eukaryotes.</title>
        <authorList>
            <person name="Spang A."/>
            <person name="Saw J.H."/>
            <person name="Jorgensen S.L."/>
            <person name="Zaremba-Niedzwiedzka K."/>
            <person name="Martijn J."/>
            <person name="Lind A.E."/>
            <person name="van Eijk R."/>
            <person name="Schleper C."/>
            <person name="Guy L."/>
            <person name="Ettema T.J."/>
        </authorList>
    </citation>
    <scope>NUCLEOTIDE SEQUENCE</scope>
</reference>
<accession>A0A0F9RM96</accession>
<name>A0A0F9RM96_9ZZZZ</name>
<organism evidence="1">
    <name type="scientific">marine sediment metagenome</name>
    <dbReference type="NCBI Taxonomy" id="412755"/>
    <lineage>
        <taxon>unclassified sequences</taxon>
        <taxon>metagenomes</taxon>
        <taxon>ecological metagenomes</taxon>
    </lineage>
</organism>
<gene>
    <name evidence="1" type="ORF">LCGC14_0578400</name>
</gene>
<proteinExistence type="predicted"/>
<evidence type="ECO:0000313" key="1">
    <source>
        <dbReference type="EMBL" id="KKN55849.1"/>
    </source>
</evidence>
<feature type="non-terminal residue" evidence="1">
    <location>
        <position position="223"/>
    </location>
</feature>
<dbReference type="EMBL" id="LAZR01000869">
    <property type="protein sequence ID" value="KKN55849.1"/>
    <property type="molecule type" value="Genomic_DNA"/>
</dbReference>
<dbReference type="AlphaFoldDB" id="A0A0F9RM96"/>
<comment type="caution">
    <text evidence="1">The sequence shown here is derived from an EMBL/GenBank/DDBJ whole genome shotgun (WGS) entry which is preliminary data.</text>
</comment>
<sequence>MEDSNIEEIETSLDGTLVKALSPDMVEEPDDVGERILILKKGNKKTLSLAELHEIEVPDCQLYYGLEHPDGLVEVRRREARAGHKFHDYVLWYERVISVNSELRKLAYHVVHEPSEHELFVDYFYPCTQWNISNGLLNQQDHTPDWKKMFAMKDANTPFTVGRQRLKPFHFVVMNRRYRAIEVARGKKIDGVFVQCPPASGLYIKSFRAAIETLGGSAHGMDR</sequence>